<dbReference type="Proteomes" id="UP001235939">
    <property type="component" value="Chromosome 14"/>
</dbReference>
<keyword evidence="13" id="KW-1185">Reference proteome</keyword>
<evidence type="ECO:0000256" key="2">
    <source>
        <dbReference type="ARBA" id="ARBA00015450"/>
    </source>
</evidence>
<organism evidence="12 13">
    <name type="scientific">Cordylochernes scorpioides</name>
    <dbReference type="NCBI Taxonomy" id="51811"/>
    <lineage>
        <taxon>Eukaryota</taxon>
        <taxon>Metazoa</taxon>
        <taxon>Ecdysozoa</taxon>
        <taxon>Arthropoda</taxon>
        <taxon>Chelicerata</taxon>
        <taxon>Arachnida</taxon>
        <taxon>Pseudoscorpiones</taxon>
        <taxon>Cheliferoidea</taxon>
        <taxon>Chernetidae</taxon>
        <taxon>Cordylochernes</taxon>
    </lineage>
</organism>
<keyword evidence="4" id="KW-0597">Phosphoprotein</keyword>
<dbReference type="EMBL" id="CP092876">
    <property type="protein sequence ID" value="UYV76367.1"/>
    <property type="molecule type" value="Genomic_DNA"/>
</dbReference>
<dbReference type="CDD" id="cd15720">
    <property type="entry name" value="FYVE_Hrs"/>
    <property type="match status" value="1"/>
</dbReference>
<dbReference type="SMART" id="SM00288">
    <property type="entry name" value="VHS"/>
    <property type="match status" value="1"/>
</dbReference>
<feature type="region of interest" description="Disordered" evidence="9">
    <location>
        <begin position="429"/>
        <end position="448"/>
    </location>
</feature>
<dbReference type="Gene3D" id="1.20.5.1940">
    <property type="match status" value="1"/>
</dbReference>
<dbReference type="CDD" id="cd21387">
    <property type="entry name" value="GAT_Hrs"/>
    <property type="match status" value="1"/>
</dbReference>
<dbReference type="Pfam" id="PF01363">
    <property type="entry name" value="FYVE"/>
    <property type="match status" value="1"/>
</dbReference>
<evidence type="ECO:0000256" key="3">
    <source>
        <dbReference type="ARBA" id="ARBA00022490"/>
    </source>
</evidence>
<dbReference type="InterPro" id="IPR008942">
    <property type="entry name" value="ENTH_VHS"/>
</dbReference>
<dbReference type="SMART" id="SM00064">
    <property type="entry name" value="FYVE"/>
    <property type="match status" value="1"/>
</dbReference>
<evidence type="ECO:0000256" key="8">
    <source>
        <dbReference type="PROSITE-ProRule" id="PRU00091"/>
    </source>
</evidence>
<dbReference type="InterPro" id="IPR002014">
    <property type="entry name" value="VHS_dom"/>
</dbReference>
<evidence type="ECO:0000313" key="13">
    <source>
        <dbReference type="Proteomes" id="UP001235939"/>
    </source>
</evidence>
<dbReference type="Gene3D" id="1.25.40.90">
    <property type="match status" value="1"/>
</dbReference>
<dbReference type="InterPro" id="IPR017455">
    <property type="entry name" value="Znf_FYVE-rel"/>
</dbReference>
<evidence type="ECO:0000256" key="7">
    <source>
        <dbReference type="ARBA" id="ARBA00022833"/>
    </source>
</evidence>
<evidence type="ECO:0000256" key="6">
    <source>
        <dbReference type="ARBA" id="ARBA00022771"/>
    </source>
</evidence>
<keyword evidence="6 8" id="KW-0863">Zinc-finger</keyword>
<dbReference type="PANTHER" id="PTHR46275">
    <property type="entry name" value="HEPATOCYTE GROWTH FACTOR-REGULATED TYROSINE KINASE SUBSTRATE"/>
    <property type="match status" value="1"/>
</dbReference>
<dbReference type="InterPro" id="IPR024641">
    <property type="entry name" value="HRS_helical"/>
</dbReference>
<keyword evidence="3" id="KW-0963">Cytoplasm</keyword>
<name>A0ABY6L833_9ARAC</name>
<feature type="region of interest" description="Disordered" evidence="9">
    <location>
        <begin position="563"/>
        <end position="651"/>
    </location>
</feature>
<keyword evidence="5" id="KW-0479">Metal-binding</keyword>
<dbReference type="SUPFAM" id="SSF48464">
    <property type="entry name" value="ENTH/VHS domain"/>
    <property type="match status" value="1"/>
</dbReference>
<dbReference type="Pfam" id="PF12210">
    <property type="entry name" value="Hrs_helical"/>
    <property type="match status" value="1"/>
</dbReference>
<dbReference type="PROSITE" id="PS50330">
    <property type="entry name" value="UIM"/>
    <property type="match status" value="1"/>
</dbReference>
<dbReference type="Gene3D" id="3.30.40.10">
    <property type="entry name" value="Zinc/RING finger domain, C3HC4 (zinc finger)"/>
    <property type="match status" value="1"/>
</dbReference>
<evidence type="ECO:0000259" key="11">
    <source>
        <dbReference type="PROSITE" id="PS50179"/>
    </source>
</evidence>
<evidence type="ECO:0000259" key="10">
    <source>
        <dbReference type="PROSITE" id="PS50178"/>
    </source>
</evidence>
<proteinExistence type="predicted"/>
<evidence type="ECO:0000256" key="1">
    <source>
        <dbReference type="ARBA" id="ARBA00004496"/>
    </source>
</evidence>
<dbReference type="InterPro" id="IPR003903">
    <property type="entry name" value="UIM_dom"/>
</dbReference>
<accession>A0ABY6L833</accession>
<feature type="compositionally biased region" description="Polar residues" evidence="9">
    <location>
        <begin position="607"/>
        <end position="625"/>
    </location>
</feature>
<comment type="subcellular location">
    <subcellularLocation>
        <location evidence="1">Cytoplasm</location>
    </subcellularLocation>
</comment>
<dbReference type="CDD" id="cd03569">
    <property type="entry name" value="VHS_Hrs"/>
    <property type="match status" value="1"/>
</dbReference>
<dbReference type="InterPro" id="IPR013083">
    <property type="entry name" value="Znf_RING/FYVE/PHD"/>
</dbReference>
<gene>
    <name evidence="12" type="ORF">LAZ67_14000183</name>
</gene>
<feature type="region of interest" description="Disordered" evidence="9">
    <location>
        <begin position="302"/>
        <end position="341"/>
    </location>
</feature>
<evidence type="ECO:0000256" key="9">
    <source>
        <dbReference type="SAM" id="MobiDB-lite"/>
    </source>
</evidence>
<dbReference type="InterPro" id="IPR000306">
    <property type="entry name" value="Znf_FYVE"/>
</dbReference>
<dbReference type="InterPro" id="IPR011011">
    <property type="entry name" value="Znf_FYVE_PHD"/>
</dbReference>
<feature type="domain" description="VHS" evidence="11">
    <location>
        <begin position="15"/>
        <end position="143"/>
    </location>
</feature>
<evidence type="ECO:0000256" key="4">
    <source>
        <dbReference type="ARBA" id="ARBA00022553"/>
    </source>
</evidence>
<feature type="domain" description="FYVE-type" evidence="10">
    <location>
        <begin position="160"/>
        <end position="220"/>
    </location>
</feature>
<dbReference type="PANTHER" id="PTHR46275:SF1">
    <property type="entry name" value="HEPATOCYTE GROWTH FACTOR-REGULATED TYROSINE KINASE SUBSTRATE"/>
    <property type="match status" value="1"/>
</dbReference>
<dbReference type="InterPro" id="IPR017073">
    <property type="entry name" value="HGS/VPS27"/>
</dbReference>
<keyword evidence="7" id="KW-0862">Zinc</keyword>
<protein>
    <recommendedName>
        <fullName evidence="2">Hepatocyte growth factor-regulated tyrosine kinase substrate</fullName>
    </recommendedName>
</protein>
<dbReference type="PROSITE" id="PS50179">
    <property type="entry name" value="VHS"/>
    <property type="match status" value="1"/>
</dbReference>
<dbReference type="SUPFAM" id="SSF57903">
    <property type="entry name" value="FYVE/PHD zinc finger"/>
    <property type="match status" value="1"/>
</dbReference>
<evidence type="ECO:0000256" key="5">
    <source>
        <dbReference type="ARBA" id="ARBA00022723"/>
    </source>
</evidence>
<sequence>MFRSHSNFDKLVEKATSPLLLEIDWTVVLQICDSIRQGDVPPNSALNTIRKKIWSPNPHVALYALQVLESCVKNCGTPFHAVVATKDFMDDIRDHLKKPTNDRVRRQLLELIQTWAHAFRNEPKYNVVSDLMNRLKTEGHSFPALKPSDALFIADIAPQWIDGSICYQCRTQFGIMQRKHHCRNCGHVYCNRCSSKTSTIPRFGIEKRVRVCDACYDRLQQGAPRTSPKVSSAPTIVPQSNLLSQEEEDLQLALALSKSEQESKEIGWRILSSQKLNRSSSDSLLTNRELNRYLDRDYWERRGRKAESAPSSPTTEEEVEATILPKEEDATTSSKASVEDNEEASLQGFISSFRSTLEIFVYRMTNDCTRGRSIVEDNFVQTIFLNICDLHSKLIVHITETDKKRNWYEGLQEKIAQIKDARAALDSLRQEHNEERRRQAEAAERQRQRQMADKLQLMRAKKREYFEHQRQLAIRRFQEQSALGPTPIQPTYMNYPPPPAAMADARPPPPPREYDYWRPPPLHQIPPSYRQPFQQLAFQQAPPPPVAQAPPFNPQQPMMMAPPQTYFPEQMTPPPYYQQRDTPPPQQVHGQHPPTFPPHSLHGHPTQGPSHTVPSPVQQVPSSEYQRLPPVQHPLHPPKKEEEEKPLISFD</sequence>
<feature type="compositionally biased region" description="Pro residues" evidence="9">
    <location>
        <begin position="571"/>
        <end position="586"/>
    </location>
</feature>
<evidence type="ECO:0000313" key="12">
    <source>
        <dbReference type="EMBL" id="UYV76367.1"/>
    </source>
</evidence>
<dbReference type="PIRSF" id="PIRSF036956">
    <property type="entry name" value="Hrs_Vps27"/>
    <property type="match status" value="1"/>
</dbReference>
<reference evidence="12 13" key="1">
    <citation type="submission" date="2022-01" db="EMBL/GenBank/DDBJ databases">
        <title>A chromosomal length assembly of Cordylochernes scorpioides.</title>
        <authorList>
            <person name="Zeh D."/>
            <person name="Zeh J."/>
        </authorList>
    </citation>
    <scope>NUCLEOTIDE SEQUENCE [LARGE SCALE GENOMIC DNA]</scope>
    <source>
        <strain evidence="12">IN4F17</strain>
        <tissue evidence="12">Whole Body</tissue>
    </source>
</reference>
<dbReference type="Pfam" id="PF00790">
    <property type="entry name" value="VHS"/>
    <property type="match status" value="1"/>
</dbReference>
<dbReference type="PROSITE" id="PS50178">
    <property type="entry name" value="ZF_FYVE"/>
    <property type="match status" value="1"/>
</dbReference>
<feature type="compositionally biased region" description="Basic and acidic residues" evidence="9">
    <location>
        <begin position="638"/>
        <end position="651"/>
    </location>
</feature>